<keyword evidence="2" id="KW-1185">Reference proteome</keyword>
<dbReference type="Proteomes" id="UP000193642">
    <property type="component" value="Unassembled WGS sequence"/>
</dbReference>
<accession>A0A1Y2D2S9</accession>
<dbReference type="EMBL" id="MCGO01000001">
    <property type="protein sequence ID" value="ORY53598.1"/>
    <property type="molecule type" value="Genomic_DNA"/>
</dbReference>
<dbReference type="OrthoDB" id="2094192at2759"/>
<reference evidence="1 2" key="1">
    <citation type="submission" date="2016-07" db="EMBL/GenBank/DDBJ databases">
        <title>Pervasive Adenine N6-methylation of Active Genes in Fungi.</title>
        <authorList>
            <consortium name="DOE Joint Genome Institute"/>
            <person name="Mondo S.J."/>
            <person name="Dannebaum R.O."/>
            <person name="Kuo R.C."/>
            <person name="Labutti K."/>
            <person name="Haridas S."/>
            <person name="Kuo A."/>
            <person name="Salamov A."/>
            <person name="Ahrendt S.R."/>
            <person name="Lipzen A."/>
            <person name="Sullivan W."/>
            <person name="Andreopoulos W.B."/>
            <person name="Clum A."/>
            <person name="Lindquist E."/>
            <person name="Daum C."/>
            <person name="Ramamoorthy G.K."/>
            <person name="Gryganskyi A."/>
            <person name="Culley D."/>
            <person name="Magnuson J.K."/>
            <person name="James T.Y."/>
            <person name="O'Malley M.A."/>
            <person name="Stajich J.E."/>
            <person name="Spatafora J.W."/>
            <person name="Visel A."/>
            <person name="Grigoriev I.V."/>
        </authorList>
    </citation>
    <scope>NUCLEOTIDE SEQUENCE [LARGE SCALE GENOMIC DNA]</scope>
    <source>
        <strain evidence="1 2">JEL800</strain>
    </source>
</reference>
<dbReference type="AlphaFoldDB" id="A0A1Y2D2S9"/>
<sequence>MQGIHDFQVLRTVHAPSGNGGTPFDDLASLPGGRTIVSINRITGAFGLFWNTHAMTIQFFYILDNGEEWSPGPRGDAENLQYGAGFEITLSPGEIIESAKVLNADGQDLGGRIVSYVEFKIVNKPDGKKRTVDFGTKSSEFLESISLPGSIFACRGRAGMVIDSLQF</sequence>
<organism evidence="1 2">
    <name type="scientific">Rhizoclosmatium globosum</name>
    <dbReference type="NCBI Taxonomy" id="329046"/>
    <lineage>
        <taxon>Eukaryota</taxon>
        <taxon>Fungi</taxon>
        <taxon>Fungi incertae sedis</taxon>
        <taxon>Chytridiomycota</taxon>
        <taxon>Chytridiomycota incertae sedis</taxon>
        <taxon>Chytridiomycetes</taxon>
        <taxon>Chytridiales</taxon>
        <taxon>Chytriomycetaceae</taxon>
        <taxon>Rhizoclosmatium</taxon>
    </lineage>
</organism>
<proteinExistence type="predicted"/>
<evidence type="ECO:0000313" key="1">
    <source>
        <dbReference type="EMBL" id="ORY53598.1"/>
    </source>
</evidence>
<protein>
    <recommendedName>
        <fullName evidence="3">Jacalin-type lectin domain-containing protein</fullName>
    </recommendedName>
</protein>
<name>A0A1Y2D2S9_9FUNG</name>
<dbReference type="SUPFAM" id="SSF51101">
    <property type="entry name" value="Mannose-binding lectins"/>
    <property type="match status" value="1"/>
</dbReference>
<feature type="non-terminal residue" evidence="1">
    <location>
        <position position="167"/>
    </location>
</feature>
<evidence type="ECO:0000313" key="2">
    <source>
        <dbReference type="Proteomes" id="UP000193642"/>
    </source>
</evidence>
<comment type="caution">
    <text evidence="1">The sequence shown here is derived from an EMBL/GenBank/DDBJ whole genome shotgun (WGS) entry which is preliminary data.</text>
</comment>
<dbReference type="Gene3D" id="2.100.10.30">
    <property type="entry name" value="Jacalin-like lectin domain"/>
    <property type="match status" value="1"/>
</dbReference>
<dbReference type="InterPro" id="IPR036404">
    <property type="entry name" value="Jacalin-like_lectin_dom_sf"/>
</dbReference>
<gene>
    <name evidence="1" type="ORF">BCR33DRAFT_710991</name>
</gene>
<evidence type="ECO:0008006" key="3">
    <source>
        <dbReference type="Google" id="ProtNLM"/>
    </source>
</evidence>